<gene>
    <name evidence="3" type="ordered locus">Halhy_0980</name>
</gene>
<dbReference type="HOGENOM" id="CLU_047370_0_0_10"/>
<dbReference type="PANTHER" id="PTHR33295:SF7">
    <property type="entry name" value="ATPASE"/>
    <property type="match status" value="1"/>
</dbReference>
<sequence length="450" mass="51638">MYHRNLLEELVKWRHSTNRKPLIIRGARQVGKTTLVQQFALQYQQFIYLNLERKEDAVIFQNYTRFSTLVEAIFFLKDKNIQQADTLIFIDEIQEVPEAINLLRYFYEDFPQLHVIAAGSLLEAVLHENMTMPVGRVEFKVLRPMSFEEFLDAMGEKAALQQYRTIPVADFAHDKLLQLFHTYTLIGGMPEIIAHYVENRNLTALIPIYESLLVSYMNDVEKYARNSTMVQVIRHVIKSMSVEAGTRIKFQHFGQSNYGSREVGEAIRTIEKALLLYLVYPCTGTALPLFPDKKKSPRLQLLDTGLMNHLAGIQKEIIGTPDLDLVYKGKVAEHIVGQELLATQYNVLSELHFWTREKKDATAELDYVYIYGGRIIPIEVKSGATGRLRSLHAFMEHSPQHLAVRVYGGKLSINTLDTPSGKGYHLLNLPYYLTGQIEKYLAWFGAEFGV</sequence>
<dbReference type="InterPro" id="IPR041682">
    <property type="entry name" value="AAA_14"/>
</dbReference>
<name>F4KP85_HALH1</name>
<protein>
    <recommendedName>
        <fullName evidence="5">AAA family ATPase</fullName>
    </recommendedName>
</protein>
<organism evidence="3 4">
    <name type="scientific">Haliscomenobacter hydrossis (strain ATCC 27775 / DSM 1100 / LMG 10767 / O)</name>
    <dbReference type="NCBI Taxonomy" id="760192"/>
    <lineage>
        <taxon>Bacteria</taxon>
        <taxon>Pseudomonadati</taxon>
        <taxon>Bacteroidota</taxon>
        <taxon>Saprospiria</taxon>
        <taxon>Saprospirales</taxon>
        <taxon>Haliscomenobacteraceae</taxon>
        <taxon>Haliscomenobacter</taxon>
    </lineage>
</organism>
<dbReference type="Proteomes" id="UP000008461">
    <property type="component" value="Chromosome"/>
</dbReference>
<evidence type="ECO:0000313" key="4">
    <source>
        <dbReference type="Proteomes" id="UP000008461"/>
    </source>
</evidence>
<dbReference type="EMBL" id="CP002691">
    <property type="protein sequence ID" value="AEE48879.1"/>
    <property type="molecule type" value="Genomic_DNA"/>
</dbReference>
<proteinExistence type="predicted"/>
<dbReference type="OrthoDB" id="9801840at2"/>
<evidence type="ECO:0000259" key="1">
    <source>
        <dbReference type="Pfam" id="PF13173"/>
    </source>
</evidence>
<keyword evidence="4" id="KW-1185">Reference proteome</keyword>
<accession>F4KP85</accession>
<dbReference type="Pfam" id="PF13635">
    <property type="entry name" value="DUF4143"/>
    <property type="match status" value="1"/>
</dbReference>
<feature type="domain" description="DUF4143" evidence="2">
    <location>
        <begin position="218"/>
        <end position="383"/>
    </location>
</feature>
<dbReference type="STRING" id="760192.Halhy_0980"/>
<dbReference type="InterPro" id="IPR027417">
    <property type="entry name" value="P-loop_NTPase"/>
</dbReference>
<dbReference type="AlphaFoldDB" id="F4KP85"/>
<dbReference type="Pfam" id="PF13173">
    <property type="entry name" value="AAA_14"/>
    <property type="match status" value="1"/>
</dbReference>
<dbReference type="eggNOG" id="COG1373">
    <property type="taxonomic scope" value="Bacteria"/>
</dbReference>
<reference key="2">
    <citation type="submission" date="2011-04" db="EMBL/GenBank/DDBJ databases">
        <title>Complete sequence of chromosome of Haliscomenobacter hydrossis DSM 1100.</title>
        <authorList>
            <consortium name="US DOE Joint Genome Institute (JGI-PGF)"/>
            <person name="Lucas S."/>
            <person name="Han J."/>
            <person name="Lapidus A."/>
            <person name="Bruce D."/>
            <person name="Goodwin L."/>
            <person name="Pitluck S."/>
            <person name="Peters L."/>
            <person name="Kyrpides N."/>
            <person name="Mavromatis K."/>
            <person name="Ivanova N."/>
            <person name="Ovchinnikova G."/>
            <person name="Pagani I."/>
            <person name="Daligault H."/>
            <person name="Detter J.C."/>
            <person name="Han C."/>
            <person name="Land M."/>
            <person name="Hauser L."/>
            <person name="Markowitz V."/>
            <person name="Cheng J.-F."/>
            <person name="Hugenholtz P."/>
            <person name="Woyke T."/>
            <person name="Wu D."/>
            <person name="Verbarg S."/>
            <person name="Frueling A."/>
            <person name="Brambilla E."/>
            <person name="Klenk H.-P."/>
            <person name="Eisen J.A."/>
        </authorList>
    </citation>
    <scope>NUCLEOTIDE SEQUENCE</scope>
    <source>
        <strain>DSM 1100</strain>
    </source>
</reference>
<dbReference type="InterPro" id="IPR025420">
    <property type="entry name" value="DUF4143"/>
</dbReference>
<evidence type="ECO:0000259" key="2">
    <source>
        <dbReference type="Pfam" id="PF13635"/>
    </source>
</evidence>
<reference evidence="3 4" key="1">
    <citation type="journal article" date="2011" name="Stand. Genomic Sci.">
        <title>Complete genome sequence of Haliscomenobacter hydrossis type strain (O).</title>
        <authorList>
            <consortium name="US DOE Joint Genome Institute (JGI-PGF)"/>
            <person name="Daligault H."/>
            <person name="Lapidus A."/>
            <person name="Zeytun A."/>
            <person name="Nolan M."/>
            <person name="Lucas S."/>
            <person name="Del Rio T.G."/>
            <person name="Tice H."/>
            <person name="Cheng J.F."/>
            <person name="Tapia R."/>
            <person name="Han C."/>
            <person name="Goodwin L."/>
            <person name="Pitluck S."/>
            <person name="Liolios K."/>
            <person name="Pagani I."/>
            <person name="Ivanova N."/>
            <person name="Huntemann M."/>
            <person name="Mavromatis K."/>
            <person name="Mikhailova N."/>
            <person name="Pati A."/>
            <person name="Chen A."/>
            <person name="Palaniappan K."/>
            <person name="Land M."/>
            <person name="Hauser L."/>
            <person name="Brambilla E.M."/>
            <person name="Rohde M."/>
            <person name="Verbarg S."/>
            <person name="Goker M."/>
            <person name="Bristow J."/>
            <person name="Eisen J.A."/>
            <person name="Markowitz V."/>
            <person name="Hugenholtz P."/>
            <person name="Kyrpides N.C."/>
            <person name="Klenk H.P."/>
            <person name="Woyke T."/>
        </authorList>
    </citation>
    <scope>NUCLEOTIDE SEQUENCE [LARGE SCALE GENOMIC DNA]</scope>
    <source>
        <strain evidence="4">ATCC 27775 / DSM 1100 / LMG 10767 / O</strain>
    </source>
</reference>
<dbReference type="Gene3D" id="3.40.50.300">
    <property type="entry name" value="P-loop containing nucleotide triphosphate hydrolases"/>
    <property type="match status" value="1"/>
</dbReference>
<evidence type="ECO:0000313" key="3">
    <source>
        <dbReference type="EMBL" id="AEE48879.1"/>
    </source>
</evidence>
<evidence type="ECO:0008006" key="5">
    <source>
        <dbReference type="Google" id="ProtNLM"/>
    </source>
</evidence>
<dbReference type="RefSeq" id="WP_013763436.1">
    <property type="nucleotide sequence ID" value="NC_015510.1"/>
</dbReference>
<dbReference type="KEGG" id="hhy:Halhy_0980"/>
<feature type="domain" description="AAA" evidence="1">
    <location>
        <begin position="18"/>
        <end position="151"/>
    </location>
</feature>
<dbReference type="PANTHER" id="PTHR33295">
    <property type="entry name" value="ATPASE"/>
    <property type="match status" value="1"/>
</dbReference>
<dbReference type="SUPFAM" id="SSF52540">
    <property type="entry name" value="P-loop containing nucleoside triphosphate hydrolases"/>
    <property type="match status" value="1"/>
</dbReference>